<proteinExistence type="predicted"/>
<organism evidence="3 4">
    <name type="scientific">Plasmopara halstedii</name>
    <name type="common">Downy mildew of sunflower</name>
    <dbReference type="NCBI Taxonomy" id="4781"/>
    <lineage>
        <taxon>Eukaryota</taxon>
        <taxon>Sar</taxon>
        <taxon>Stramenopiles</taxon>
        <taxon>Oomycota</taxon>
        <taxon>Peronosporomycetes</taxon>
        <taxon>Peronosporales</taxon>
        <taxon>Peronosporaceae</taxon>
        <taxon>Plasmopara</taxon>
    </lineage>
</organism>
<dbReference type="EMBL" id="CCYD01000291">
    <property type="protein sequence ID" value="CEG37871.1"/>
    <property type="molecule type" value="Genomic_DNA"/>
</dbReference>
<dbReference type="OrthoDB" id="250654at2759"/>
<dbReference type="GeneID" id="36400977"/>
<reference evidence="4" key="1">
    <citation type="submission" date="2014-09" db="EMBL/GenBank/DDBJ databases">
        <authorList>
            <person name="Sharma Rahul"/>
            <person name="Thines Marco"/>
        </authorList>
    </citation>
    <scope>NUCLEOTIDE SEQUENCE [LARGE SCALE GENOMIC DNA]</scope>
</reference>
<evidence type="ECO:0000313" key="3">
    <source>
        <dbReference type="EMBL" id="CEG37871.1"/>
    </source>
</evidence>
<feature type="compositionally biased region" description="Basic and acidic residues" evidence="2">
    <location>
        <begin position="223"/>
        <end position="238"/>
    </location>
</feature>
<evidence type="ECO:0000256" key="1">
    <source>
        <dbReference type="SAM" id="Coils"/>
    </source>
</evidence>
<protein>
    <submittedName>
        <fullName evidence="3">Uncharacterized protein</fullName>
    </submittedName>
</protein>
<feature type="coiled-coil region" evidence="1">
    <location>
        <begin position="94"/>
        <end position="125"/>
    </location>
</feature>
<keyword evidence="4" id="KW-1185">Reference proteome</keyword>
<name>A0A0P1ACD1_PLAHL</name>
<evidence type="ECO:0000256" key="2">
    <source>
        <dbReference type="SAM" id="MobiDB-lite"/>
    </source>
</evidence>
<dbReference type="AlphaFoldDB" id="A0A0P1ACD1"/>
<feature type="region of interest" description="Disordered" evidence="2">
    <location>
        <begin position="223"/>
        <end position="249"/>
    </location>
</feature>
<dbReference type="RefSeq" id="XP_024574240.1">
    <property type="nucleotide sequence ID" value="XM_024723243.1"/>
</dbReference>
<feature type="region of interest" description="Disordered" evidence="2">
    <location>
        <begin position="129"/>
        <end position="158"/>
    </location>
</feature>
<sequence length="346" mass="38854">MVDMTGTSSAAISIDNYKGVMLCNRPFHGVSSVTKECRQGTKSNNDMIDNSKAAFLAGNPGEPLGLNVPILSEPAHAIRRDKKDTALSKHRKWLYDLQKERARLQETLTEEEEALQKRRERFLRREAKLRETARNDNNESDDISGTGPAEEKKRDLNRPMWALTKATADEKLDMLEDAETNDLIDFANNLDIDQFMDDVETKARVAQVEQQLAQVQSIVDHEEAEEKRIERDQQRLEDNANNGGAMIENDVSRLGDRADFKDSDDDTKSVANSILDECKSMRSVHSVRSIAAITKRVEAKLEVSASSESDSTCVPRIVTIDEADGARMQIKTLPSNLPYIHRNPAI</sequence>
<keyword evidence="1" id="KW-0175">Coiled coil</keyword>
<dbReference type="Proteomes" id="UP000054928">
    <property type="component" value="Unassembled WGS sequence"/>
</dbReference>
<accession>A0A0P1ACD1</accession>
<dbReference type="PANTHER" id="PTHR41747">
    <property type="entry name" value="CHROMOSOME UNDETERMINED SCAFFOLD_128, WHOLE GENOME SHOTGUN SEQUENCE"/>
    <property type="match status" value="1"/>
</dbReference>
<evidence type="ECO:0000313" key="4">
    <source>
        <dbReference type="Proteomes" id="UP000054928"/>
    </source>
</evidence>
<dbReference type="OMA" id="RANNWSV"/>
<dbReference type="PANTHER" id="PTHR41747:SF1">
    <property type="entry name" value="CHROMOSOME UNDETERMINED SCAFFOLD_128, WHOLE GENOME SHOTGUN SEQUENCE"/>
    <property type="match status" value="1"/>
</dbReference>